<dbReference type="Proteomes" id="UP000291343">
    <property type="component" value="Unassembled WGS sequence"/>
</dbReference>
<feature type="compositionally biased region" description="Low complexity" evidence="1">
    <location>
        <begin position="1306"/>
        <end position="1324"/>
    </location>
</feature>
<dbReference type="STRING" id="195883.A0A482XFT4"/>
<organism evidence="3 4">
    <name type="scientific">Laodelphax striatellus</name>
    <name type="common">Small brown planthopper</name>
    <name type="synonym">Delphax striatella</name>
    <dbReference type="NCBI Taxonomy" id="195883"/>
    <lineage>
        <taxon>Eukaryota</taxon>
        <taxon>Metazoa</taxon>
        <taxon>Ecdysozoa</taxon>
        <taxon>Arthropoda</taxon>
        <taxon>Hexapoda</taxon>
        <taxon>Insecta</taxon>
        <taxon>Pterygota</taxon>
        <taxon>Neoptera</taxon>
        <taxon>Paraneoptera</taxon>
        <taxon>Hemiptera</taxon>
        <taxon>Auchenorrhyncha</taxon>
        <taxon>Fulgoroidea</taxon>
        <taxon>Delphacidae</taxon>
        <taxon>Criomorphinae</taxon>
        <taxon>Laodelphax</taxon>
    </lineage>
</organism>
<name>A0A482XFT4_LAOST</name>
<protein>
    <recommendedName>
        <fullName evidence="2">NHR domain-containing protein</fullName>
    </recommendedName>
</protein>
<evidence type="ECO:0000259" key="2">
    <source>
        <dbReference type="PROSITE" id="PS51065"/>
    </source>
</evidence>
<dbReference type="FunCoup" id="A0A482XFT4">
    <property type="interactions" value="192"/>
</dbReference>
<evidence type="ECO:0000313" key="3">
    <source>
        <dbReference type="EMBL" id="RZF44339.1"/>
    </source>
</evidence>
<dbReference type="CDD" id="cd12887">
    <property type="entry name" value="SPRY_NHR_like"/>
    <property type="match status" value="6"/>
</dbReference>
<feature type="domain" description="NHR" evidence="2">
    <location>
        <begin position="381"/>
        <end position="547"/>
    </location>
</feature>
<feature type="compositionally biased region" description="Acidic residues" evidence="1">
    <location>
        <begin position="1325"/>
        <end position="1334"/>
    </location>
</feature>
<dbReference type="InterPro" id="IPR043136">
    <property type="entry name" value="B30.2/SPRY_sf"/>
</dbReference>
<feature type="region of interest" description="Disordered" evidence="1">
    <location>
        <begin position="1306"/>
        <end position="1389"/>
    </location>
</feature>
<dbReference type="OrthoDB" id="49113at2759"/>
<feature type="domain" description="NHR" evidence="2">
    <location>
        <begin position="804"/>
        <end position="972"/>
    </location>
</feature>
<dbReference type="SMR" id="A0A482XFT4"/>
<feature type="region of interest" description="Disordered" evidence="1">
    <location>
        <begin position="1266"/>
        <end position="1291"/>
    </location>
</feature>
<dbReference type="FunFam" id="2.60.120.920:FF:000014">
    <property type="entry name" value="neuralized-like protein 4 isoform X2"/>
    <property type="match status" value="1"/>
</dbReference>
<dbReference type="InParanoid" id="A0A482XFT4"/>
<feature type="domain" description="NHR" evidence="2">
    <location>
        <begin position="584"/>
        <end position="750"/>
    </location>
</feature>
<dbReference type="Gene3D" id="2.60.120.920">
    <property type="match status" value="6"/>
</dbReference>
<dbReference type="SUPFAM" id="SSF49899">
    <property type="entry name" value="Concanavalin A-like lectins/glucanases"/>
    <property type="match status" value="3"/>
</dbReference>
<keyword evidence="4" id="KW-1185">Reference proteome</keyword>
<dbReference type="PROSITE" id="PS51065">
    <property type="entry name" value="NHR"/>
    <property type="match status" value="6"/>
</dbReference>
<gene>
    <name evidence="3" type="ORF">LSTR_LSTR006889</name>
</gene>
<evidence type="ECO:0000256" key="1">
    <source>
        <dbReference type="SAM" id="MobiDB-lite"/>
    </source>
</evidence>
<dbReference type="GO" id="GO:0061630">
    <property type="term" value="F:ubiquitin protein ligase activity"/>
    <property type="evidence" value="ECO:0007669"/>
    <property type="project" value="TreeGrafter"/>
</dbReference>
<dbReference type="Pfam" id="PF07177">
    <property type="entry name" value="Neuralized"/>
    <property type="match status" value="6"/>
</dbReference>
<feature type="domain" description="NHR" evidence="2">
    <location>
        <begin position="1"/>
        <end position="103"/>
    </location>
</feature>
<proteinExistence type="predicted"/>
<dbReference type="InterPro" id="IPR006573">
    <property type="entry name" value="NHR_dom"/>
</dbReference>
<dbReference type="PANTHER" id="PTHR12429:SF14">
    <property type="entry name" value="NEURALIZED-LIKE PROTEIN 4"/>
    <property type="match status" value="1"/>
</dbReference>
<dbReference type="InterPro" id="IPR037962">
    <property type="entry name" value="Neuralized"/>
</dbReference>
<evidence type="ECO:0000313" key="4">
    <source>
        <dbReference type="Proteomes" id="UP000291343"/>
    </source>
</evidence>
<feature type="region of interest" description="Disordered" evidence="1">
    <location>
        <begin position="104"/>
        <end position="149"/>
    </location>
</feature>
<feature type="domain" description="NHR" evidence="2">
    <location>
        <begin position="1052"/>
        <end position="1216"/>
    </location>
</feature>
<dbReference type="PANTHER" id="PTHR12429">
    <property type="entry name" value="NEURALIZED"/>
    <property type="match status" value="1"/>
</dbReference>
<comment type="caution">
    <text evidence="3">The sequence shown here is derived from an EMBL/GenBank/DDBJ whole genome shotgun (WGS) entry which is preliminary data.</text>
</comment>
<reference evidence="3 4" key="1">
    <citation type="journal article" date="2017" name="Gigascience">
        <title>Genome sequence of the small brown planthopper, Laodelphax striatellus.</title>
        <authorList>
            <person name="Zhu J."/>
            <person name="Jiang F."/>
            <person name="Wang X."/>
            <person name="Yang P."/>
            <person name="Bao Y."/>
            <person name="Zhao W."/>
            <person name="Wang W."/>
            <person name="Lu H."/>
            <person name="Wang Q."/>
            <person name="Cui N."/>
            <person name="Li J."/>
            <person name="Chen X."/>
            <person name="Luo L."/>
            <person name="Yu J."/>
            <person name="Kang L."/>
            <person name="Cui F."/>
        </authorList>
    </citation>
    <scope>NUCLEOTIDE SEQUENCE [LARGE SCALE GENOMIC DNA]</scope>
    <source>
        <strain evidence="3">Lst14</strain>
    </source>
</reference>
<accession>A0A482XFT4</accession>
<dbReference type="FunFam" id="2.60.120.920:FF:000001">
    <property type="entry name" value="neuralized-like protein 4 isoform X1"/>
    <property type="match status" value="4"/>
</dbReference>
<dbReference type="EMBL" id="QKKF02011155">
    <property type="protein sequence ID" value="RZF44339.1"/>
    <property type="molecule type" value="Genomic_DNA"/>
</dbReference>
<feature type="compositionally biased region" description="Acidic residues" evidence="1">
    <location>
        <begin position="128"/>
        <end position="146"/>
    </location>
</feature>
<feature type="domain" description="NHR" evidence="2">
    <location>
        <begin position="187"/>
        <end position="353"/>
    </location>
</feature>
<dbReference type="InterPro" id="IPR013320">
    <property type="entry name" value="ConA-like_dom_sf"/>
</dbReference>
<sequence>MGVTCSDPETMTFPPIAIDLRGGSWIMSGNNIMKDGRSININRVDLDKVDEGDEIGVMRTSEGELIFFVNGISHGVAATNLPNKVFAVVDLYGKVVQVTITKPPLPATVESPSRLDVQQETQQRELRLDEEDEEDEVEEGGGEEGEMQSTVTDLVASLDVGMTVGGRGVGGGVGGTGANEVNRAGERLRFHACTGTLVKLSYNARTAERLRPMDEFNNGVVMTHRPLQDNQLFEIRIDRLVEKWSGSIEVGVTTHNPSALEFPATMTNMRSGTTMMSGCGILTNGKGIRREYGEFNLDELRVGDRIGMMRKANNNLHFFINGLDQGVAARVPPMVWGVVDLYGMTVKVTIVDRDEREEQNLITRRNTALRDQHISQSLNGNSTFFVMYFINCVIINYISVILQCAMDDFNNGVVLTHRPLKTDELFEIRLDKMVTKWAGSIEIGVTTHAPTELEFPSTMTNVRSGTWMMTGNGVMHNGTTIIDEYGQNLDRLQVGDRVGVIVRNNGGSLHFLVNGVDQGEAATNIHPRVYGVIDLYGQAAQATILDYNCHCCYSPSADTSAAAAAHALHSSAVSAASRVHTHGDLHFHHIHGRNARVSNNGRTASRPRALGEFSDAIVMSNRPLRDDEMFAVVIEKIVDRWSDSIEAGVTAIRPDELELPGTMTDLDHDTWMLSGSAVMKDGMTLKHSYALDLDTLTTGSVIGMKRHQDGSLHYYLDGVDQGEACSDLPTNIYPVIDLYGQCAQVSIVSPTERPAEPDSNDNSCSHGLAVGVASRIEEPIAALAPPTMASSLQQQQQPSATFILHRLSPWCGKNVTLLPGCVAASRGGPGGAGANHGLVQSASLLVGGELFEVAVDRYAPHWAGSLAIGLTLSTPADNNPLPQTIAGFKIDTWYVQGGDVYQNGHVMKSNYCRSLDWLRVGGRVGVRRCNDATLHLYINGCDQGIAAHNIPKKVYAVVDLYGSVCGIKVTSRLLTAPSATLKDAAGAAAAAAQVPVALALEEDLSSKREEAAAWSDLPKDEDSERKKMSPLEVDSLNDDLDMDDDFMTHMSSIDFHESHGRNVQLSENRVTARRIASYNQGLLLTRSHLPRGQLFQIRVEGINSRWVSSLCIGVTTHCPETSSSLPVTVLGLKRDSWVICSDCVFHNGQKIKCKYGTNLDTVGAGHLIGIMIDVDCQLRLFVDNVDQGVAATGITLPCRVVIDLYGQCEQVSIIGPQNDSSNVLAAANEVPAVLRKSTLDSIENELRMSTDNQEDEDDGNELVAQEKADLESHEKESPVDISSRDDPMRAKSDKTNENIQMEMMTSASAAAAASSLPRATAAGDSGDDDDDDAELDPKSIASNENLSLQQQQQQQQNSKQMSDTNCDHKTGLNRANTSFVKSPSGGAIANKQSLEPLSLSSTHLATPTPSPPLTSSLKAAAYHCDYFNACLRLKSTIGLPGELGLGQNVQRKLHSKQDDCDASQLVFSPSIQHITNAKHQYIDPKTQKQMVALAAFQVLLRPGSYKVTAGGGASGGSAPPEATEWVTKERNATVLTALLLKIVPA</sequence>
<dbReference type="SMART" id="SM00588">
    <property type="entry name" value="NEUZ"/>
    <property type="match status" value="5"/>
</dbReference>